<dbReference type="Pfam" id="PF10358">
    <property type="entry name" value="NT-C2"/>
    <property type="match status" value="1"/>
</dbReference>
<evidence type="ECO:0008006" key="6">
    <source>
        <dbReference type="Google" id="ProtNLM"/>
    </source>
</evidence>
<dbReference type="Pfam" id="PF01843">
    <property type="entry name" value="DIL"/>
    <property type="match status" value="1"/>
</dbReference>
<accession>A0A9Q0R784</accession>
<evidence type="ECO:0000313" key="5">
    <source>
        <dbReference type="Proteomes" id="UP001149090"/>
    </source>
</evidence>
<dbReference type="EMBL" id="JAPDFW010000103">
    <property type="protein sequence ID" value="KAJ5069744.1"/>
    <property type="molecule type" value="Genomic_DNA"/>
</dbReference>
<feature type="region of interest" description="Disordered" evidence="1">
    <location>
        <begin position="308"/>
        <end position="328"/>
    </location>
</feature>
<dbReference type="InterPro" id="IPR002710">
    <property type="entry name" value="Dilute_dom"/>
</dbReference>
<sequence length="786" mass="92387">MLKRIIRNPTKRKASEVTTVSLQFGIISIHDLSFMEENVIMCWKRGWRKGQTKQSKIQKNGVVRFLSEFIVPVKLYSNNRIEGFESKTLSLSLIVLDPNKKKKIGKLELDISKLKISIQPIVCEYIVTLKTPNKHQFHPKLYFCFWTKIYQNQTEYSSIFKHPKVKEPIKKIESIQKSMKENSISEIYSTFSIDSDLDSDLEMLSICNFELNELKNQVILKRPKKIKKPQKSNQKEIKLTTKIPKKKKTEKIKLQTPQIIKNKEEKINEKEKIIENEANINEKENINKKANIIEKKENIIEKKAKIEESPTLSKHRISTDNFPQQRTRSILKEKKQSIHEKQKNSKIDDDGFIPIEDFSSMTSKLTKSNTNNINDNDEDGSEYSQRIEIDNILDDNDFIQQISSRSISKIVEKEPKIIQQYRKKIIQLELKIQHKELLNKEKILIEELFYFENPRYQFGISISSCAFCSFLIKSNIFLDKQLDIVDAFLDSLELLFQFYLNRPKKLLWIASNIIQIQKILFTSCSEKSQISNSFMHLQKSLPDFANNFMIQYLKSFFSQMKFNLKRNLIMDSSIFNGVYNFKKRKRLDEEDYSTSVCVIQYFESFIEDLEVNSIPKEIQFFLVQQFLNFIDSEILRSVVINPTLFSHENALSIKMSISLIEDYVKSKSFNQINLLPKSSEIANLLILKSQVIQHPNLLKTICPTLKPTLAHKMLSAFISDLKFFNRSFQEPYLREIEGLEDPYYNFPSKITIDLNQFDVEKWEEVSIGKYILQKPRLKNFDLILQK</sequence>
<feature type="domain" description="C2 NT-type" evidence="3">
    <location>
        <begin position="10"/>
        <end position="149"/>
    </location>
</feature>
<dbReference type="PROSITE" id="PS51126">
    <property type="entry name" value="DILUTE"/>
    <property type="match status" value="1"/>
</dbReference>
<gene>
    <name evidence="4" type="ORF">M0811_02321</name>
</gene>
<evidence type="ECO:0000259" key="3">
    <source>
        <dbReference type="PROSITE" id="PS51840"/>
    </source>
</evidence>
<evidence type="ECO:0000313" key="4">
    <source>
        <dbReference type="EMBL" id="KAJ5069744.1"/>
    </source>
</evidence>
<dbReference type="InterPro" id="IPR019448">
    <property type="entry name" value="NT-C2"/>
</dbReference>
<protein>
    <recommendedName>
        <fullName evidence="6">C2 NT-type domain-containing protein</fullName>
    </recommendedName>
</protein>
<comment type="caution">
    <text evidence="4">The sequence shown here is derived from an EMBL/GenBank/DDBJ whole genome shotgun (WGS) entry which is preliminary data.</text>
</comment>
<name>A0A9Q0R784_ANAIG</name>
<evidence type="ECO:0000259" key="2">
    <source>
        <dbReference type="PROSITE" id="PS51126"/>
    </source>
</evidence>
<reference evidence="4" key="1">
    <citation type="submission" date="2022-10" db="EMBL/GenBank/DDBJ databases">
        <title>Novel sulphate-reducing endosymbionts in the free-living metamonad Anaeramoeba.</title>
        <authorList>
            <person name="Jerlstrom-Hultqvist J."/>
            <person name="Cepicka I."/>
            <person name="Gallot-Lavallee L."/>
            <person name="Salas-Leiva D."/>
            <person name="Curtis B.A."/>
            <person name="Zahonova K."/>
            <person name="Pipaliya S."/>
            <person name="Dacks J."/>
            <person name="Roger A.J."/>
        </authorList>
    </citation>
    <scope>NUCLEOTIDE SEQUENCE</scope>
    <source>
        <strain evidence="4">BMAN</strain>
    </source>
</reference>
<feature type="compositionally biased region" description="Polar residues" evidence="1">
    <location>
        <begin position="319"/>
        <end position="328"/>
    </location>
</feature>
<proteinExistence type="predicted"/>
<dbReference type="PROSITE" id="PS51840">
    <property type="entry name" value="C2_NT"/>
    <property type="match status" value="1"/>
</dbReference>
<dbReference type="Proteomes" id="UP001149090">
    <property type="component" value="Unassembled WGS sequence"/>
</dbReference>
<organism evidence="4 5">
    <name type="scientific">Anaeramoeba ignava</name>
    <name type="common">Anaerobic marine amoeba</name>
    <dbReference type="NCBI Taxonomy" id="1746090"/>
    <lineage>
        <taxon>Eukaryota</taxon>
        <taxon>Metamonada</taxon>
        <taxon>Anaeramoebidae</taxon>
        <taxon>Anaeramoeba</taxon>
    </lineage>
</organism>
<keyword evidence="5" id="KW-1185">Reference proteome</keyword>
<feature type="domain" description="Dilute" evidence="2">
    <location>
        <begin position="566"/>
        <end position="742"/>
    </location>
</feature>
<evidence type="ECO:0000256" key="1">
    <source>
        <dbReference type="SAM" id="MobiDB-lite"/>
    </source>
</evidence>
<dbReference type="AlphaFoldDB" id="A0A9Q0R784"/>